<gene>
    <name evidence="2" type="ORF">BT63DRAFT_280266</name>
</gene>
<evidence type="ECO:0000256" key="1">
    <source>
        <dbReference type="SAM" id="MobiDB-lite"/>
    </source>
</evidence>
<accession>A0A6A6UCB1</accession>
<proteinExistence type="predicted"/>
<feature type="compositionally biased region" description="Polar residues" evidence="1">
    <location>
        <begin position="464"/>
        <end position="474"/>
    </location>
</feature>
<reference evidence="2" key="1">
    <citation type="journal article" date="2020" name="Stud. Mycol.">
        <title>101 Dothideomycetes genomes: a test case for predicting lifestyles and emergence of pathogens.</title>
        <authorList>
            <person name="Haridas S."/>
            <person name="Albert R."/>
            <person name="Binder M."/>
            <person name="Bloem J."/>
            <person name="Labutti K."/>
            <person name="Salamov A."/>
            <person name="Andreopoulos B."/>
            <person name="Baker S."/>
            <person name="Barry K."/>
            <person name="Bills G."/>
            <person name="Bluhm B."/>
            <person name="Cannon C."/>
            <person name="Castanera R."/>
            <person name="Culley D."/>
            <person name="Daum C."/>
            <person name="Ezra D."/>
            <person name="Gonzalez J."/>
            <person name="Henrissat B."/>
            <person name="Kuo A."/>
            <person name="Liang C."/>
            <person name="Lipzen A."/>
            <person name="Lutzoni F."/>
            <person name="Magnuson J."/>
            <person name="Mondo S."/>
            <person name="Nolan M."/>
            <person name="Ohm R."/>
            <person name="Pangilinan J."/>
            <person name="Park H.-J."/>
            <person name="Ramirez L."/>
            <person name="Alfaro M."/>
            <person name="Sun H."/>
            <person name="Tritt A."/>
            <person name="Yoshinaga Y."/>
            <person name="Zwiers L.-H."/>
            <person name="Turgeon B."/>
            <person name="Goodwin S."/>
            <person name="Spatafora J."/>
            <person name="Crous P."/>
            <person name="Grigoriev I."/>
        </authorList>
    </citation>
    <scope>NUCLEOTIDE SEQUENCE</scope>
    <source>
        <strain evidence="2">CBS 115976</strain>
    </source>
</reference>
<evidence type="ECO:0000313" key="3">
    <source>
        <dbReference type="Proteomes" id="UP000799302"/>
    </source>
</evidence>
<organism evidence="2 3">
    <name type="scientific">Microthyrium microscopicum</name>
    <dbReference type="NCBI Taxonomy" id="703497"/>
    <lineage>
        <taxon>Eukaryota</taxon>
        <taxon>Fungi</taxon>
        <taxon>Dikarya</taxon>
        <taxon>Ascomycota</taxon>
        <taxon>Pezizomycotina</taxon>
        <taxon>Dothideomycetes</taxon>
        <taxon>Dothideomycetes incertae sedis</taxon>
        <taxon>Microthyriales</taxon>
        <taxon>Microthyriaceae</taxon>
        <taxon>Microthyrium</taxon>
    </lineage>
</organism>
<protein>
    <submittedName>
        <fullName evidence="2">Uncharacterized protein</fullName>
    </submittedName>
</protein>
<feature type="compositionally biased region" description="Polar residues" evidence="1">
    <location>
        <begin position="255"/>
        <end position="270"/>
    </location>
</feature>
<feature type="region of interest" description="Disordered" evidence="1">
    <location>
        <begin position="464"/>
        <end position="504"/>
    </location>
</feature>
<keyword evidence="3" id="KW-1185">Reference proteome</keyword>
<feature type="region of interest" description="Disordered" evidence="1">
    <location>
        <begin position="240"/>
        <end position="282"/>
    </location>
</feature>
<dbReference type="AlphaFoldDB" id="A0A6A6UCB1"/>
<feature type="region of interest" description="Disordered" evidence="1">
    <location>
        <begin position="64"/>
        <end position="110"/>
    </location>
</feature>
<dbReference type="OrthoDB" id="3595619at2759"/>
<name>A0A6A6UCB1_9PEZI</name>
<dbReference type="Proteomes" id="UP000799302">
    <property type="component" value="Unassembled WGS sequence"/>
</dbReference>
<dbReference type="EMBL" id="MU004236">
    <property type="protein sequence ID" value="KAF2668564.1"/>
    <property type="molecule type" value="Genomic_DNA"/>
</dbReference>
<evidence type="ECO:0000313" key="2">
    <source>
        <dbReference type="EMBL" id="KAF2668564.1"/>
    </source>
</evidence>
<feature type="compositionally biased region" description="Polar residues" evidence="1">
    <location>
        <begin position="92"/>
        <end position="106"/>
    </location>
</feature>
<sequence length="553" mass="60028">MGRIYDHLERGVSNSMQVVCCLPTQHAPAAEKFGMRSESTYSGIVYQEPLSDGSQMAFERLGPPVTTISSGTPRLDSTRRRTSLFSRPRTAGSLSAMSRPWTSSGMKSRPRISAPMDFRRVSDPQFGVPMPRRRQFRPLELSIYEPSGRLSPLPDFGSDAWEEMPTMPKAAVVRDWDIIAAEQARNNPLRSNPVTSSYVDLANRFSSASDGFASNGPGPAVHNDDIHMSATALPYFDDDMPTSPPMTDAPAVLRRQTSSGSRPKTATSATKRSRSPIEPTLNHSRSISDMVRPLKSSGSIRRRQTSEVDEEIRELNTIVEERRVSALTRAQSDQTTLPTRQHIPAIAPAMNIRARSQTLSDIGSAFSVPYANTSSQPYPPLASPPVALTTNTRPSRLRSWLTTRSNSVRSTNTTASLLSPKNAAPQAFYSVQPVPGATYSETSSPTLSDFSDDSSARAYALTPTTQLSTPQSFSPIRDLATPNSLTARDWSPPGSLRKSNSAARRMRAVRPVVAPKRGLSIESTMTTDSVGTSILGGKNDGVIMPPAAVGVAF</sequence>